<keyword evidence="4 10" id="KW-0812">Transmembrane</keyword>
<feature type="chain" id="PRO_5020215172" description="Protein BIG1" evidence="11">
    <location>
        <begin position="20"/>
        <end position="276"/>
    </location>
</feature>
<sequence>MVAFQHGLIVTSLIHAALASRQASPLVAWSSLSTELLPTSSSSTPADDFFDLWIHNDDACEFDAVILVNQPGLHASDLRTLSSSSPLPKILESAPSSAQIPYTQLSAEQSRGSAANDISRRCGSRAISLAEAKQLHQQDISGSKFIVSVEVPGLDMSSSRKSQMEVIGQQLAQELEGLASAFPDHLVVYSDWEQSSHVPVASLLSRQDTSAPKKSTATGILKRYQLLSPALILSLFLTLFILLPLLMISIQALTSIQSPVRLDGKMLAEYREKKNQ</sequence>
<keyword evidence="5 11" id="KW-0732">Signal</keyword>
<dbReference type="PANTHER" id="PTHR28285:SF1">
    <property type="entry name" value="PROTEIN BIG1"/>
    <property type="match status" value="1"/>
</dbReference>
<reference evidence="12 13" key="1">
    <citation type="submission" date="2018-11" db="EMBL/GenBank/DDBJ databases">
        <title>Genome assembly of Steccherinum ochraceum LE-BIN_3174, the white-rot fungus of the Steccherinaceae family (The Residual Polyporoid clade, Polyporales, Basidiomycota).</title>
        <authorList>
            <person name="Fedorova T.V."/>
            <person name="Glazunova O.A."/>
            <person name="Landesman E.O."/>
            <person name="Moiseenko K.V."/>
            <person name="Psurtseva N.V."/>
            <person name="Savinova O.S."/>
            <person name="Shakhova N.V."/>
            <person name="Tyazhelova T.V."/>
            <person name="Vasina D.V."/>
        </authorList>
    </citation>
    <scope>NUCLEOTIDE SEQUENCE [LARGE SCALE GENOMIC DNA]</scope>
    <source>
        <strain evidence="12 13">LE-BIN_3174</strain>
    </source>
</reference>
<evidence type="ECO:0000256" key="4">
    <source>
        <dbReference type="ARBA" id="ARBA00022692"/>
    </source>
</evidence>
<comment type="subcellular location">
    <subcellularLocation>
        <location evidence="1">Endoplasmic reticulum membrane</location>
        <topology evidence="1">Single-pass type I membrane protein</topology>
    </subcellularLocation>
</comment>
<gene>
    <name evidence="12" type="ORF">EIP91_008475</name>
</gene>
<dbReference type="GO" id="GO:0071555">
    <property type="term" value="P:cell wall organization"/>
    <property type="evidence" value="ECO:0007669"/>
    <property type="project" value="UniProtKB-KW"/>
</dbReference>
<dbReference type="OrthoDB" id="10029326at2759"/>
<dbReference type="Proteomes" id="UP000292702">
    <property type="component" value="Unassembled WGS sequence"/>
</dbReference>
<keyword evidence="9" id="KW-0961">Cell wall biogenesis/degradation</keyword>
<proteinExistence type="inferred from homology"/>
<dbReference type="GO" id="GO:0009272">
    <property type="term" value="P:fungal-type cell wall biogenesis"/>
    <property type="evidence" value="ECO:0007669"/>
    <property type="project" value="TreeGrafter"/>
</dbReference>
<protein>
    <recommendedName>
        <fullName evidence="3">Protein BIG1</fullName>
    </recommendedName>
</protein>
<dbReference type="PANTHER" id="PTHR28285">
    <property type="entry name" value="PROTEIN BIG1"/>
    <property type="match status" value="1"/>
</dbReference>
<evidence type="ECO:0000256" key="3">
    <source>
        <dbReference type="ARBA" id="ARBA00022089"/>
    </source>
</evidence>
<evidence type="ECO:0000256" key="10">
    <source>
        <dbReference type="SAM" id="Phobius"/>
    </source>
</evidence>
<evidence type="ECO:0000256" key="2">
    <source>
        <dbReference type="ARBA" id="ARBA00008203"/>
    </source>
</evidence>
<keyword evidence="13" id="KW-1185">Reference proteome</keyword>
<evidence type="ECO:0000313" key="12">
    <source>
        <dbReference type="EMBL" id="TCD69179.1"/>
    </source>
</evidence>
<evidence type="ECO:0000256" key="5">
    <source>
        <dbReference type="ARBA" id="ARBA00022729"/>
    </source>
</evidence>
<feature type="signal peptide" evidence="11">
    <location>
        <begin position="1"/>
        <end position="19"/>
    </location>
</feature>
<dbReference type="EMBL" id="RWJN01000047">
    <property type="protein sequence ID" value="TCD69179.1"/>
    <property type="molecule type" value="Genomic_DNA"/>
</dbReference>
<organism evidence="12 13">
    <name type="scientific">Steccherinum ochraceum</name>
    <dbReference type="NCBI Taxonomy" id="92696"/>
    <lineage>
        <taxon>Eukaryota</taxon>
        <taxon>Fungi</taxon>
        <taxon>Dikarya</taxon>
        <taxon>Basidiomycota</taxon>
        <taxon>Agaricomycotina</taxon>
        <taxon>Agaricomycetes</taxon>
        <taxon>Polyporales</taxon>
        <taxon>Steccherinaceae</taxon>
        <taxon>Steccherinum</taxon>
    </lineage>
</organism>
<name>A0A4R0RU18_9APHY</name>
<accession>A0A4R0RU18</accession>
<comment type="caution">
    <text evidence="12">The sequence shown here is derived from an EMBL/GenBank/DDBJ whole genome shotgun (WGS) entry which is preliminary data.</text>
</comment>
<dbReference type="AlphaFoldDB" id="A0A4R0RU18"/>
<keyword evidence="8 10" id="KW-0472">Membrane</keyword>
<comment type="similarity">
    <text evidence="2">Belongs to the BIG1 family.</text>
</comment>
<dbReference type="GO" id="GO:0006078">
    <property type="term" value="P:(1-&gt;6)-beta-D-glucan biosynthetic process"/>
    <property type="evidence" value="ECO:0007669"/>
    <property type="project" value="TreeGrafter"/>
</dbReference>
<evidence type="ECO:0000256" key="6">
    <source>
        <dbReference type="ARBA" id="ARBA00022824"/>
    </source>
</evidence>
<evidence type="ECO:0000256" key="7">
    <source>
        <dbReference type="ARBA" id="ARBA00022989"/>
    </source>
</evidence>
<evidence type="ECO:0000313" key="13">
    <source>
        <dbReference type="Proteomes" id="UP000292702"/>
    </source>
</evidence>
<evidence type="ECO:0000256" key="9">
    <source>
        <dbReference type="ARBA" id="ARBA00023316"/>
    </source>
</evidence>
<dbReference type="InterPro" id="IPR037654">
    <property type="entry name" value="Big1"/>
</dbReference>
<evidence type="ECO:0000256" key="8">
    <source>
        <dbReference type="ARBA" id="ARBA00023136"/>
    </source>
</evidence>
<keyword evidence="6" id="KW-0256">Endoplasmic reticulum</keyword>
<evidence type="ECO:0000256" key="1">
    <source>
        <dbReference type="ARBA" id="ARBA00004115"/>
    </source>
</evidence>
<evidence type="ECO:0000256" key="11">
    <source>
        <dbReference type="SAM" id="SignalP"/>
    </source>
</evidence>
<keyword evidence="7 10" id="KW-1133">Transmembrane helix</keyword>
<feature type="transmembrane region" description="Helical" evidence="10">
    <location>
        <begin position="226"/>
        <end position="248"/>
    </location>
</feature>
<dbReference type="GO" id="GO:0005789">
    <property type="term" value="C:endoplasmic reticulum membrane"/>
    <property type="evidence" value="ECO:0007669"/>
    <property type="project" value="UniProtKB-SubCell"/>
</dbReference>